<keyword evidence="3" id="KW-1185">Reference proteome</keyword>
<evidence type="ECO:0000313" key="2">
    <source>
        <dbReference type="EMBL" id="KAF2658151.1"/>
    </source>
</evidence>
<feature type="signal peptide" evidence="1">
    <location>
        <begin position="1"/>
        <end position="16"/>
    </location>
</feature>
<reference evidence="2" key="1">
    <citation type="journal article" date="2020" name="Stud. Mycol.">
        <title>101 Dothideomycetes genomes: a test case for predicting lifestyles and emergence of pathogens.</title>
        <authorList>
            <person name="Haridas S."/>
            <person name="Albert R."/>
            <person name="Binder M."/>
            <person name="Bloem J."/>
            <person name="Labutti K."/>
            <person name="Salamov A."/>
            <person name="Andreopoulos B."/>
            <person name="Baker S."/>
            <person name="Barry K."/>
            <person name="Bills G."/>
            <person name="Bluhm B."/>
            <person name="Cannon C."/>
            <person name="Castanera R."/>
            <person name="Culley D."/>
            <person name="Daum C."/>
            <person name="Ezra D."/>
            <person name="Gonzalez J."/>
            <person name="Henrissat B."/>
            <person name="Kuo A."/>
            <person name="Liang C."/>
            <person name="Lipzen A."/>
            <person name="Lutzoni F."/>
            <person name="Magnuson J."/>
            <person name="Mondo S."/>
            <person name="Nolan M."/>
            <person name="Ohm R."/>
            <person name="Pangilinan J."/>
            <person name="Park H.-J."/>
            <person name="Ramirez L."/>
            <person name="Alfaro M."/>
            <person name="Sun H."/>
            <person name="Tritt A."/>
            <person name="Yoshinaga Y."/>
            <person name="Zwiers L.-H."/>
            <person name="Turgeon B."/>
            <person name="Goodwin S."/>
            <person name="Spatafora J."/>
            <person name="Crous P."/>
            <person name="Grigoriev I."/>
        </authorList>
    </citation>
    <scope>NUCLEOTIDE SEQUENCE</scope>
    <source>
        <strain evidence="2">CBS 122681</strain>
    </source>
</reference>
<dbReference type="AlphaFoldDB" id="A0A6A6TFR2"/>
<dbReference type="Proteomes" id="UP000799324">
    <property type="component" value="Unassembled WGS sequence"/>
</dbReference>
<feature type="non-terminal residue" evidence="2">
    <location>
        <position position="197"/>
    </location>
</feature>
<feature type="chain" id="PRO_5025337901" evidence="1">
    <location>
        <begin position="17"/>
        <end position="197"/>
    </location>
</feature>
<organism evidence="2 3">
    <name type="scientific">Lophiostoma macrostomum CBS 122681</name>
    <dbReference type="NCBI Taxonomy" id="1314788"/>
    <lineage>
        <taxon>Eukaryota</taxon>
        <taxon>Fungi</taxon>
        <taxon>Dikarya</taxon>
        <taxon>Ascomycota</taxon>
        <taxon>Pezizomycotina</taxon>
        <taxon>Dothideomycetes</taxon>
        <taxon>Pleosporomycetidae</taxon>
        <taxon>Pleosporales</taxon>
        <taxon>Lophiostomataceae</taxon>
        <taxon>Lophiostoma</taxon>
    </lineage>
</organism>
<dbReference type="GO" id="GO:0008237">
    <property type="term" value="F:metallopeptidase activity"/>
    <property type="evidence" value="ECO:0007669"/>
    <property type="project" value="InterPro"/>
</dbReference>
<accession>A0A6A6TFR2</accession>
<evidence type="ECO:0000256" key="1">
    <source>
        <dbReference type="SAM" id="SignalP"/>
    </source>
</evidence>
<dbReference type="InterPro" id="IPR024079">
    <property type="entry name" value="MetalloPept_cat_dom_sf"/>
</dbReference>
<keyword evidence="1" id="KW-0732">Signal</keyword>
<name>A0A6A6TFR2_9PLEO</name>
<evidence type="ECO:0000313" key="3">
    <source>
        <dbReference type="Proteomes" id="UP000799324"/>
    </source>
</evidence>
<sequence length="197" mass="21190">MRLITLSLALATTTLAAPSPRQVRGAASGLFSTPADKTYKTATITDAALGSRTITYWVSDTGEAILPGGIAVGKEADLLATPGDQAHDLTWGVGNKHWPYASVYYRFASDQDEHQVQPLLDQGLAQWRNATGSRYEGGYVHWFRFDNADKDEVNVTKITGQDGCWGTNGWAPGLKPRLNLNPGCGLETAVALLGILQ</sequence>
<dbReference type="Gene3D" id="3.40.390.10">
    <property type="entry name" value="Collagenase (Catalytic Domain)"/>
    <property type="match status" value="1"/>
</dbReference>
<proteinExistence type="predicted"/>
<gene>
    <name evidence="2" type="ORF">K491DRAFT_676588</name>
</gene>
<dbReference type="EMBL" id="MU004317">
    <property type="protein sequence ID" value="KAF2658151.1"/>
    <property type="molecule type" value="Genomic_DNA"/>
</dbReference>
<protein>
    <submittedName>
        <fullName evidence="2">Uncharacterized protein</fullName>
    </submittedName>
</protein>